<keyword evidence="3" id="KW-1185">Reference proteome</keyword>
<evidence type="ECO:0000313" key="3">
    <source>
        <dbReference type="Proteomes" id="UP001652700"/>
    </source>
</evidence>
<proteinExistence type="predicted"/>
<name>A0ABM5KFZ1_DIAVI</name>
<dbReference type="RefSeq" id="XP_050509073.1">
    <property type="nucleotide sequence ID" value="XM_050653116.1"/>
</dbReference>
<dbReference type="InterPro" id="IPR029526">
    <property type="entry name" value="PGBD"/>
</dbReference>
<evidence type="ECO:0000313" key="2">
    <source>
        <dbReference type="EnsemblMetazoa" id="XP_050509073.1"/>
    </source>
</evidence>
<dbReference type="EnsemblMetazoa" id="XM_050653116.1">
    <property type="protein sequence ID" value="XP_050509073.1"/>
    <property type="gene ID" value="LOC126886251"/>
</dbReference>
<reference evidence="2" key="1">
    <citation type="submission" date="2025-05" db="UniProtKB">
        <authorList>
            <consortium name="EnsemblMetazoa"/>
        </authorList>
    </citation>
    <scope>IDENTIFICATION</scope>
</reference>
<dbReference type="PANTHER" id="PTHR46599">
    <property type="entry name" value="PIGGYBAC TRANSPOSABLE ELEMENT-DERIVED PROTEIN 4"/>
    <property type="match status" value="1"/>
</dbReference>
<dbReference type="Proteomes" id="UP001652700">
    <property type="component" value="Unplaced"/>
</dbReference>
<sequence>MANLEGQRVFGTDWKDLDKIVFQAYIGLLLLAGFYKSHGEATKSLWNEETGRSIFRATMSLEVFTKISQPDENVTTIDEQLVAFRGRYPFKQYIPSKPAKYGIKILVLCGSNTSYALKLQIYTGKEAGAAPERNQGMRVVCDLSSDLKGHNITCDNFFTSYNLGQFLLKRKITMLGTIRKNKPELPTQIANKEVHSSSFYFTQDTTVVNYIPKKNKNVVLMSTLHHGKDISDRNDKKPQIILDYNSTKGAVDTLDQLVGTYTCKSKTNRWPMIVFYNMLDISAY</sequence>
<dbReference type="Pfam" id="PF13843">
    <property type="entry name" value="DDE_Tnp_1_7"/>
    <property type="match status" value="2"/>
</dbReference>
<dbReference type="GeneID" id="126886251"/>
<protein>
    <recommendedName>
        <fullName evidence="1">PiggyBac transposable element-derived protein domain-containing protein</fullName>
    </recommendedName>
</protein>
<evidence type="ECO:0000259" key="1">
    <source>
        <dbReference type="Pfam" id="PF13843"/>
    </source>
</evidence>
<dbReference type="PANTHER" id="PTHR46599:SF6">
    <property type="entry name" value="DUAL SPECIFICITY PHOSPHATASE 26"/>
    <property type="match status" value="1"/>
</dbReference>
<accession>A0ABM5KFZ1</accession>
<feature type="domain" description="PiggyBac transposable element-derived protein" evidence="1">
    <location>
        <begin position="9"/>
        <end position="69"/>
    </location>
</feature>
<feature type="domain" description="PiggyBac transposable element-derived protein" evidence="1">
    <location>
        <begin position="73"/>
        <end position="283"/>
    </location>
</feature>
<organism evidence="2 3">
    <name type="scientific">Diabrotica virgifera virgifera</name>
    <name type="common">western corn rootworm</name>
    <dbReference type="NCBI Taxonomy" id="50390"/>
    <lineage>
        <taxon>Eukaryota</taxon>
        <taxon>Metazoa</taxon>
        <taxon>Ecdysozoa</taxon>
        <taxon>Arthropoda</taxon>
        <taxon>Hexapoda</taxon>
        <taxon>Insecta</taxon>
        <taxon>Pterygota</taxon>
        <taxon>Neoptera</taxon>
        <taxon>Endopterygota</taxon>
        <taxon>Coleoptera</taxon>
        <taxon>Polyphaga</taxon>
        <taxon>Cucujiformia</taxon>
        <taxon>Chrysomeloidea</taxon>
        <taxon>Chrysomelidae</taxon>
        <taxon>Galerucinae</taxon>
        <taxon>Diabroticina</taxon>
        <taxon>Diabroticites</taxon>
        <taxon>Diabrotica</taxon>
    </lineage>
</organism>